<dbReference type="InterPro" id="IPR014942">
    <property type="entry name" value="AbiEii"/>
</dbReference>
<accession>A0A1G2URK1</accession>
<dbReference type="AlphaFoldDB" id="A0A1G2URK1"/>
<gene>
    <name evidence="1" type="ORF">A3G99_02875</name>
</gene>
<organism evidence="1 2">
    <name type="scientific">Candidatus Zambryskibacteria bacterium RIFCSPLOWO2_12_FULL_39_23</name>
    <dbReference type="NCBI Taxonomy" id="1802776"/>
    <lineage>
        <taxon>Bacteria</taxon>
        <taxon>Candidatus Zambryskiibacteriota</taxon>
    </lineage>
</organism>
<dbReference type="Pfam" id="PF08843">
    <property type="entry name" value="AbiEii"/>
    <property type="match status" value="1"/>
</dbReference>
<protein>
    <recommendedName>
        <fullName evidence="3">Nucleotidyl transferase AbiEii/AbiGii toxin family protein</fullName>
    </recommendedName>
</protein>
<sequence>MHIEALNNNTKIVWEKCAFLEGFYLAGGTALALQIGHRTSVDLDFFSSNPIKKTLLSEVEKVFGTVTPIIKTKDELTIILDGVKVTFLHYPFSLVSPKIFNKIIPLASVRDIASMKAYALGRRQSLKDYIDLYEIFSRKLFDLEGTITDAKNKYKGLFTDRLFLEQLLYIDDLEDEPIQWIRDVVSKEYMRDFFATIIKQIII</sequence>
<comment type="caution">
    <text evidence="1">The sequence shown here is derived from an EMBL/GenBank/DDBJ whole genome shotgun (WGS) entry which is preliminary data.</text>
</comment>
<reference evidence="1 2" key="1">
    <citation type="journal article" date="2016" name="Nat. Commun.">
        <title>Thousands of microbial genomes shed light on interconnected biogeochemical processes in an aquifer system.</title>
        <authorList>
            <person name="Anantharaman K."/>
            <person name="Brown C.T."/>
            <person name="Hug L.A."/>
            <person name="Sharon I."/>
            <person name="Castelle C.J."/>
            <person name="Probst A.J."/>
            <person name="Thomas B.C."/>
            <person name="Singh A."/>
            <person name="Wilkins M.J."/>
            <person name="Karaoz U."/>
            <person name="Brodie E.L."/>
            <person name="Williams K.H."/>
            <person name="Hubbard S.S."/>
            <person name="Banfield J.F."/>
        </authorList>
    </citation>
    <scope>NUCLEOTIDE SEQUENCE [LARGE SCALE GENOMIC DNA]</scope>
</reference>
<proteinExistence type="predicted"/>
<name>A0A1G2URK1_9BACT</name>
<dbReference type="EMBL" id="MHWT01000024">
    <property type="protein sequence ID" value="OHB12003.1"/>
    <property type="molecule type" value="Genomic_DNA"/>
</dbReference>
<evidence type="ECO:0000313" key="2">
    <source>
        <dbReference type="Proteomes" id="UP000176558"/>
    </source>
</evidence>
<evidence type="ECO:0000313" key="1">
    <source>
        <dbReference type="EMBL" id="OHB12003.1"/>
    </source>
</evidence>
<evidence type="ECO:0008006" key="3">
    <source>
        <dbReference type="Google" id="ProtNLM"/>
    </source>
</evidence>
<dbReference type="Proteomes" id="UP000176558">
    <property type="component" value="Unassembled WGS sequence"/>
</dbReference>